<proteinExistence type="predicted"/>
<keyword evidence="1" id="KW-0732">Signal</keyword>
<dbReference type="EMBL" id="LT670849">
    <property type="protein sequence ID" value="SHN85300.1"/>
    <property type="molecule type" value="Genomic_DNA"/>
</dbReference>
<evidence type="ECO:0000313" key="3">
    <source>
        <dbReference type="Proteomes" id="UP000184096"/>
    </source>
</evidence>
<gene>
    <name evidence="2" type="ORF">SAMN05444170_6245</name>
</gene>
<dbReference type="RefSeq" id="WP_072823834.1">
    <property type="nucleotide sequence ID" value="NZ_LT670849.1"/>
</dbReference>
<keyword evidence="3" id="KW-1185">Reference proteome</keyword>
<evidence type="ECO:0000313" key="2">
    <source>
        <dbReference type="EMBL" id="SHN85300.1"/>
    </source>
</evidence>
<dbReference type="Proteomes" id="UP000184096">
    <property type="component" value="Chromosome I"/>
</dbReference>
<name>A0A1M7UQS6_9BRAD</name>
<reference evidence="3" key="1">
    <citation type="submission" date="2016-11" db="EMBL/GenBank/DDBJ databases">
        <authorList>
            <person name="Varghese N."/>
            <person name="Submissions S."/>
        </authorList>
    </citation>
    <scope>NUCLEOTIDE SEQUENCE [LARGE SCALE GENOMIC DNA]</scope>
    <source>
        <strain evidence="3">GAS401</strain>
    </source>
</reference>
<feature type="chain" id="PRO_5012523122" evidence="1">
    <location>
        <begin position="27"/>
        <end position="73"/>
    </location>
</feature>
<protein>
    <submittedName>
        <fullName evidence="2">Uncharacterized protein</fullName>
    </submittedName>
</protein>
<organism evidence="2 3">
    <name type="scientific">Bradyrhizobium erythrophlei</name>
    <dbReference type="NCBI Taxonomy" id="1437360"/>
    <lineage>
        <taxon>Bacteria</taxon>
        <taxon>Pseudomonadati</taxon>
        <taxon>Pseudomonadota</taxon>
        <taxon>Alphaproteobacteria</taxon>
        <taxon>Hyphomicrobiales</taxon>
        <taxon>Nitrobacteraceae</taxon>
        <taxon>Bradyrhizobium</taxon>
    </lineage>
</organism>
<accession>A0A1M7UQS6</accession>
<dbReference type="AlphaFoldDB" id="A0A1M7UQS6"/>
<evidence type="ECO:0000256" key="1">
    <source>
        <dbReference type="SAM" id="SignalP"/>
    </source>
</evidence>
<sequence length="73" mass="7764">MLTKNIALAASITMLAAISGLAPASAAGPHTRDWPAVIRLSEQQLRHAFNASYPATQTVTNAYRYHGGPKSND</sequence>
<feature type="signal peptide" evidence="1">
    <location>
        <begin position="1"/>
        <end position="26"/>
    </location>
</feature>